<dbReference type="Pfam" id="PF17775">
    <property type="entry name" value="YchJ_M-like"/>
    <property type="match status" value="1"/>
</dbReference>
<dbReference type="PANTHER" id="PTHR33747:SF1">
    <property type="entry name" value="ADENYLATE CYCLASE-ASSOCIATED CAP C-TERMINAL DOMAIN-CONTAINING PROTEIN"/>
    <property type="match status" value="1"/>
</dbReference>
<gene>
    <name evidence="4" type="ORF">H9830_00130</name>
</gene>
<accession>A0A9D2C8E8</accession>
<dbReference type="SUPFAM" id="SSF54427">
    <property type="entry name" value="NTF2-like"/>
    <property type="match status" value="1"/>
</dbReference>
<evidence type="ECO:0000256" key="1">
    <source>
        <dbReference type="ARBA" id="ARBA00010839"/>
    </source>
</evidence>
<evidence type="ECO:0000313" key="4">
    <source>
        <dbReference type="EMBL" id="HIY64668.1"/>
    </source>
</evidence>
<reference evidence="4" key="2">
    <citation type="submission" date="2021-04" db="EMBL/GenBank/DDBJ databases">
        <authorList>
            <person name="Gilroy R."/>
        </authorList>
    </citation>
    <scope>NUCLEOTIDE SEQUENCE</scope>
    <source>
        <strain evidence="4">ChiGjej1B1-98</strain>
    </source>
</reference>
<sequence length="135" mass="14927">MSVEATTRCPCGTGLTFGECCGPIHAGERDAPTAESLMRSRFTAFATGDETYLLHSWHPSSRPAHIGVEPSIRWLRLDIVETVAGGPFDRDGIVEFVAHYRSGDGPGRLRERSRFVRDRAWLYVDGEVAEHGVQP</sequence>
<dbReference type="InterPro" id="IPR048469">
    <property type="entry name" value="YchJ-like_M"/>
</dbReference>
<evidence type="ECO:0000256" key="2">
    <source>
        <dbReference type="HAMAP-Rule" id="MF_00612"/>
    </source>
</evidence>
<feature type="domain" description="YchJ-like middle NTF2-like" evidence="3">
    <location>
        <begin position="33"/>
        <end position="126"/>
    </location>
</feature>
<dbReference type="InterPro" id="IPR004027">
    <property type="entry name" value="SEC_C_motif"/>
</dbReference>
<protein>
    <recommendedName>
        <fullName evidence="2">UPF0225 protein H9830_00130</fullName>
    </recommendedName>
</protein>
<dbReference type="HAMAP" id="MF_00612">
    <property type="entry name" value="UPF0225"/>
    <property type="match status" value="1"/>
</dbReference>
<name>A0A9D2C8E8_9MICO</name>
<dbReference type="Gene3D" id="3.10.450.50">
    <property type="match status" value="1"/>
</dbReference>
<evidence type="ECO:0000313" key="5">
    <source>
        <dbReference type="Proteomes" id="UP000824005"/>
    </source>
</evidence>
<dbReference type="Pfam" id="PF02810">
    <property type="entry name" value="SEC-C"/>
    <property type="match status" value="1"/>
</dbReference>
<organism evidence="4 5">
    <name type="scientific">Candidatus Agrococcus pullicola</name>
    <dbReference type="NCBI Taxonomy" id="2838429"/>
    <lineage>
        <taxon>Bacteria</taxon>
        <taxon>Bacillati</taxon>
        <taxon>Actinomycetota</taxon>
        <taxon>Actinomycetes</taxon>
        <taxon>Micrococcales</taxon>
        <taxon>Microbacteriaceae</taxon>
        <taxon>Agrococcus</taxon>
    </lineage>
</organism>
<dbReference type="InterPro" id="IPR023006">
    <property type="entry name" value="YchJ-like"/>
</dbReference>
<dbReference type="InterPro" id="IPR032710">
    <property type="entry name" value="NTF2-like_dom_sf"/>
</dbReference>
<dbReference type="PANTHER" id="PTHR33747">
    <property type="entry name" value="UPF0225 PROTEIN SCO1677"/>
    <property type="match status" value="1"/>
</dbReference>
<proteinExistence type="inferred from homology"/>
<dbReference type="EMBL" id="DXDC01000002">
    <property type="protein sequence ID" value="HIY64668.1"/>
    <property type="molecule type" value="Genomic_DNA"/>
</dbReference>
<dbReference type="AlphaFoldDB" id="A0A9D2C8E8"/>
<comment type="caution">
    <text evidence="4">The sequence shown here is derived from an EMBL/GenBank/DDBJ whole genome shotgun (WGS) entry which is preliminary data.</text>
</comment>
<dbReference type="Proteomes" id="UP000824005">
    <property type="component" value="Unassembled WGS sequence"/>
</dbReference>
<evidence type="ECO:0000259" key="3">
    <source>
        <dbReference type="Pfam" id="PF17775"/>
    </source>
</evidence>
<reference evidence="4" key="1">
    <citation type="journal article" date="2021" name="PeerJ">
        <title>Extensive microbial diversity within the chicken gut microbiome revealed by metagenomics and culture.</title>
        <authorList>
            <person name="Gilroy R."/>
            <person name="Ravi A."/>
            <person name="Getino M."/>
            <person name="Pursley I."/>
            <person name="Horton D.L."/>
            <person name="Alikhan N.F."/>
            <person name="Baker D."/>
            <person name="Gharbi K."/>
            <person name="Hall N."/>
            <person name="Watson M."/>
            <person name="Adriaenssens E.M."/>
            <person name="Foster-Nyarko E."/>
            <person name="Jarju S."/>
            <person name="Secka A."/>
            <person name="Antonio M."/>
            <person name="Oren A."/>
            <person name="Chaudhuri R.R."/>
            <person name="La Ragione R."/>
            <person name="Hildebrand F."/>
            <person name="Pallen M.J."/>
        </authorList>
    </citation>
    <scope>NUCLEOTIDE SEQUENCE</scope>
    <source>
        <strain evidence="4">ChiGjej1B1-98</strain>
    </source>
</reference>
<comment type="similarity">
    <text evidence="1 2">Belongs to the UPF0225 family.</text>
</comment>